<reference evidence="2" key="1">
    <citation type="submission" date="2021-01" db="EMBL/GenBank/DDBJ databases">
        <authorList>
            <consortium name="Genoscope - CEA"/>
            <person name="William W."/>
        </authorList>
    </citation>
    <scope>NUCLEOTIDE SEQUENCE</scope>
</reference>
<name>A0A816JX99_BRANA</name>
<dbReference type="Proteomes" id="UP001295469">
    <property type="component" value="Chromosome C04"/>
</dbReference>
<dbReference type="AlphaFoldDB" id="A0A816JX99"/>
<accession>A0A816JX99</accession>
<protein>
    <submittedName>
        <fullName evidence="2">(rape) hypothetical protein</fullName>
    </submittedName>
</protein>
<dbReference type="EMBL" id="HG994368">
    <property type="protein sequence ID" value="CAF1867653.1"/>
    <property type="molecule type" value="Genomic_DNA"/>
</dbReference>
<organism evidence="2">
    <name type="scientific">Brassica napus</name>
    <name type="common">Rape</name>
    <dbReference type="NCBI Taxonomy" id="3708"/>
    <lineage>
        <taxon>Eukaryota</taxon>
        <taxon>Viridiplantae</taxon>
        <taxon>Streptophyta</taxon>
        <taxon>Embryophyta</taxon>
        <taxon>Tracheophyta</taxon>
        <taxon>Spermatophyta</taxon>
        <taxon>Magnoliopsida</taxon>
        <taxon>eudicotyledons</taxon>
        <taxon>Gunneridae</taxon>
        <taxon>Pentapetalae</taxon>
        <taxon>rosids</taxon>
        <taxon>malvids</taxon>
        <taxon>Brassicales</taxon>
        <taxon>Brassicaceae</taxon>
        <taxon>Brassiceae</taxon>
        <taxon>Brassica</taxon>
    </lineage>
</organism>
<gene>
    <name evidence="2" type="ORF">DARMORV10_C04P64960.1</name>
</gene>
<proteinExistence type="predicted"/>
<sequence>MKLLHPPRRDTRSNQAFTAVVNLARGTKTTRARRTRADNKENREEGLPLKQRADKIEEEEYRRQHALTLAAGRR</sequence>
<feature type="compositionally biased region" description="Basic and acidic residues" evidence="1">
    <location>
        <begin position="35"/>
        <end position="52"/>
    </location>
</feature>
<feature type="region of interest" description="Disordered" evidence="1">
    <location>
        <begin position="25"/>
        <end position="52"/>
    </location>
</feature>
<evidence type="ECO:0000313" key="2">
    <source>
        <dbReference type="EMBL" id="CAF1867653.1"/>
    </source>
</evidence>
<evidence type="ECO:0000256" key="1">
    <source>
        <dbReference type="SAM" id="MobiDB-lite"/>
    </source>
</evidence>